<dbReference type="RefSeq" id="WP_018573645.1">
    <property type="nucleotide sequence ID" value="NZ_CP065725.1"/>
</dbReference>
<dbReference type="SUPFAM" id="SSF52402">
    <property type="entry name" value="Adenine nucleotide alpha hydrolases-like"/>
    <property type="match status" value="2"/>
</dbReference>
<evidence type="ECO:0000313" key="3">
    <source>
        <dbReference type="EMBL" id="QPT40875.1"/>
    </source>
</evidence>
<feature type="domain" description="UspA" evidence="2">
    <location>
        <begin position="2"/>
        <end position="155"/>
    </location>
</feature>
<dbReference type="InterPro" id="IPR006016">
    <property type="entry name" value="UspA"/>
</dbReference>
<reference evidence="3 6" key="2">
    <citation type="submission" date="2020-12" db="EMBL/GenBank/DDBJ databases">
        <title>FDA dAtabase for Regulatory Grade micrObial Sequences (FDA-ARGOS): Supporting development and validation of Infectious Disease Dx tests.</title>
        <authorList>
            <person name="Sproer C."/>
            <person name="Gronow S."/>
            <person name="Severitt S."/>
            <person name="Schroder I."/>
            <person name="Tallon L."/>
            <person name="Sadzewicz L."/>
            <person name="Zhao X."/>
            <person name="Boylan J."/>
            <person name="Ott S."/>
            <person name="Bowen H."/>
            <person name="Vavikolanu K."/>
            <person name="Mehta A."/>
            <person name="Aluvathingal J."/>
            <person name="Nadendla S."/>
            <person name="Lowell S."/>
            <person name="Myers T."/>
            <person name="Yan Y."/>
            <person name="Sichtig H."/>
        </authorList>
    </citation>
    <scope>NUCLEOTIDE SEQUENCE [LARGE SCALE GENOMIC DNA]</scope>
    <source>
        <strain evidence="3 6">FDAARGOS_872</strain>
    </source>
</reference>
<evidence type="ECO:0000313" key="6">
    <source>
        <dbReference type="Proteomes" id="UP000594903"/>
    </source>
</evidence>
<proteinExistence type="inferred from homology"/>
<feature type="domain" description="UspA" evidence="2">
    <location>
        <begin position="202"/>
        <end position="283"/>
    </location>
</feature>
<evidence type="ECO:0000256" key="1">
    <source>
        <dbReference type="ARBA" id="ARBA00008791"/>
    </source>
</evidence>
<organism evidence="4 5">
    <name type="scientific">Oligella ureolytica</name>
    <dbReference type="NCBI Taxonomy" id="90244"/>
    <lineage>
        <taxon>Bacteria</taxon>
        <taxon>Pseudomonadati</taxon>
        <taxon>Pseudomonadota</taxon>
        <taxon>Betaproteobacteria</taxon>
        <taxon>Burkholderiales</taxon>
        <taxon>Alcaligenaceae</taxon>
        <taxon>Oligella</taxon>
    </lineage>
</organism>
<dbReference type="AlphaFoldDB" id="A0A378XFT0"/>
<dbReference type="EMBL" id="CP065725">
    <property type="protein sequence ID" value="QPT40875.1"/>
    <property type="molecule type" value="Genomic_DNA"/>
</dbReference>
<gene>
    <name evidence="3" type="ORF">I6G29_04745</name>
    <name evidence="4" type="ORF">NCTC11997_01001</name>
</gene>
<evidence type="ECO:0000313" key="4">
    <source>
        <dbReference type="EMBL" id="SUA53016.1"/>
    </source>
</evidence>
<dbReference type="Pfam" id="PF00582">
    <property type="entry name" value="Usp"/>
    <property type="match status" value="2"/>
</dbReference>
<dbReference type="EMBL" id="UGSB01000001">
    <property type="protein sequence ID" value="SUA53016.1"/>
    <property type="molecule type" value="Genomic_DNA"/>
</dbReference>
<dbReference type="OrthoDB" id="9804721at2"/>
<dbReference type="InterPro" id="IPR006015">
    <property type="entry name" value="Universal_stress_UspA"/>
</dbReference>
<dbReference type="PRINTS" id="PR01438">
    <property type="entry name" value="UNVRSLSTRESS"/>
</dbReference>
<dbReference type="Gene3D" id="3.40.50.12370">
    <property type="match status" value="1"/>
</dbReference>
<dbReference type="Proteomes" id="UP000594903">
    <property type="component" value="Chromosome"/>
</dbReference>
<protein>
    <submittedName>
        <fullName evidence="3 4">Universal stress protein</fullName>
    </submittedName>
</protein>
<dbReference type="Proteomes" id="UP000254603">
    <property type="component" value="Unassembled WGS sequence"/>
</dbReference>
<accession>A0A378XFT0</accession>
<dbReference type="STRING" id="1122619.GCA_000373745_00469"/>
<comment type="similarity">
    <text evidence="1">Belongs to the universal stress protein A family.</text>
</comment>
<dbReference type="PANTHER" id="PTHR46268">
    <property type="entry name" value="STRESS RESPONSE PROTEIN NHAX"/>
    <property type="match status" value="1"/>
</dbReference>
<dbReference type="CDD" id="cd00293">
    <property type="entry name" value="USP-like"/>
    <property type="match status" value="2"/>
</dbReference>
<name>A0A378XFT0_9BURK</name>
<dbReference type="PANTHER" id="PTHR46268:SF15">
    <property type="entry name" value="UNIVERSAL STRESS PROTEIN HP_0031"/>
    <property type="match status" value="1"/>
</dbReference>
<sequence>MSKVIACIDGSMSTSAVCDYAAWFSQKLKISLELLHIIEKSTSHSAQNLSGSLGLGGREVLLEEIIRLEEAKAKIELQHGDILLQEAKKYLKENYTIEPQVFQRHGSLLDTIVALEEDFRVLIMGKYGNQTERLVDKIGTQIENVVRAVHKPVLITYSPFEEPSSFLIAFDGSPTAKVCVDRITASPLLKGLSAHLVYVGDATQEIQAQISWAETQLQQAGFTPNTHILQGDVEKTLIDYANSNQISLLVVGAYGHSRIRQFFIGSSTTKLLTRSTKPVLLLR</sequence>
<keyword evidence="6" id="KW-1185">Reference proteome</keyword>
<evidence type="ECO:0000313" key="5">
    <source>
        <dbReference type="Proteomes" id="UP000254603"/>
    </source>
</evidence>
<evidence type="ECO:0000259" key="2">
    <source>
        <dbReference type="Pfam" id="PF00582"/>
    </source>
</evidence>
<reference evidence="4 5" key="1">
    <citation type="submission" date="2018-06" db="EMBL/GenBank/DDBJ databases">
        <authorList>
            <consortium name="Pathogen Informatics"/>
            <person name="Doyle S."/>
        </authorList>
    </citation>
    <scope>NUCLEOTIDE SEQUENCE [LARGE SCALE GENOMIC DNA]</scope>
    <source>
        <strain evidence="4 5">NCTC11997</strain>
    </source>
</reference>